<reference evidence="2 3" key="1">
    <citation type="submission" date="2016-06" db="EMBL/GenBank/DDBJ databases">
        <title>Living apart together: crosstalk between the core and supernumerary genomes in a fungal plant pathogen.</title>
        <authorList>
            <person name="Vanheule A."/>
            <person name="Audenaert K."/>
            <person name="Warris S."/>
            <person name="Van De Geest H."/>
            <person name="Schijlen E."/>
            <person name="Hofte M."/>
            <person name="De Saeger S."/>
            <person name="Haesaert G."/>
            <person name="Waalwijk C."/>
            <person name="Van Der Lee T."/>
        </authorList>
    </citation>
    <scope>NUCLEOTIDE SEQUENCE [LARGE SCALE GENOMIC DNA]</scope>
    <source>
        <strain evidence="2 3">2516</strain>
    </source>
</reference>
<keyword evidence="1" id="KW-0812">Transmembrane</keyword>
<dbReference type="Proteomes" id="UP000091967">
    <property type="component" value="Unassembled WGS sequence"/>
</dbReference>
<proteinExistence type="predicted"/>
<gene>
    <name evidence="2" type="ORF">FPOA_00525</name>
</gene>
<evidence type="ECO:0000313" key="2">
    <source>
        <dbReference type="EMBL" id="OBS26582.1"/>
    </source>
</evidence>
<dbReference type="EMBL" id="LYXU01000001">
    <property type="protein sequence ID" value="OBS26582.1"/>
    <property type="molecule type" value="Genomic_DNA"/>
</dbReference>
<organism evidence="2 3">
    <name type="scientific">Fusarium poae</name>
    <dbReference type="NCBI Taxonomy" id="36050"/>
    <lineage>
        <taxon>Eukaryota</taxon>
        <taxon>Fungi</taxon>
        <taxon>Dikarya</taxon>
        <taxon>Ascomycota</taxon>
        <taxon>Pezizomycotina</taxon>
        <taxon>Sordariomycetes</taxon>
        <taxon>Hypocreomycetidae</taxon>
        <taxon>Hypocreales</taxon>
        <taxon>Nectriaceae</taxon>
        <taxon>Fusarium</taxon>
    </lineage>
</organism>
<feature type="transmembrane region" description="Helical" evidence="1">
    <location>
        <begin position="6"/>
        <end position="27"/>
    </location>
</feature>
<keyword evidence="3" id="KW-1185">Reference proteome</keyword>
<feature type="transmembrane region" description="Helical" evidence="1">
    <location>
        <begin position="82"/>
        <end position="106"/>
    </location>
</feature>
<name>A0A1B8B1I7_FUSPO</name>
<comment type="caution">
    <text evidence="2">The sequence shown here is derived from an EMBL/GenBank/DDBJ whole genome shotgun (WGS) entry which is preliminary data.</text>
</comment>
<protein>
    <submittedName>
        <fullName evidence="2">Uncharacterized protein</fullName>
    </submittedName>
</protein>
<evidence type="ECO:0000256" key="1">
    <source>
        <dbReference type="SAM" id="Phobius"/>
    </source>
</evidence>
<keyword evidence="1" id="KW-1133">Transmembrane helix</keyword>
<evidence type="ECO:0000313" key="3">
    <source>
        <dbReference type="Proteomes" id="UP000091967"/>
    </source>
</evidence>
<keyword evidence="1" id="KW-0472">Membrane</keyword>
<accession>A0A1B8B1I7</accession>
<dbReference type="AlphaFoldDB" id="A0A1B8B1I7"/>
<sequence>MSADPSPLISLIHYGLLSVITAPISVVDHDESKLIQKSKYSLALAQGLFQPPPECPQTTTQPLEDHSEMRSISSLGEIPRRLCFLSFNAIMMCARWTMAFVMPGLLEG</sequence>